<evidence type="ECO:0000313" key="2">
    <source>
        <dbReference type="Proteomes" id="UP000620124"/>
    </source>
</evidence>
<name>A0A8H6XU57_9AGAR</name>
<sequence>MSGSGNSNVQVLLQRLLGALVPPENTSSAPNHLLETNVPPTEFELTATRELIAHEKSRLRALDANITYMKGILEVQLQQHHESKERIRRHESVVSPLRHFPPEILCRIFLFTVPSVDEMKRLIQDRSSKFGSGASPWILTHVCSRWRNICLSFPTLWRTIIIDVSLSNACDDDSDSSSEVSESVSTEVLEYPLDMLRAQLVRSRNAPLTILVEDPNPSQEILTALLSSSSRWNDVTFPDRGDFITSFPTQLPSVRKIHVTPGYGSFPFRPILLVTPALRHISLIREVHPYPLIFPWAQITRYQAGHSWNGHLDVLPLMGNLLECHLQVNYSSHSDIVQHATVIVPTLRKLYLGGGTPNHDNLVVPALEGLFILNTPSPEPFPWLRHCHRLKRLAITSNSSAETINKNVPTISYRYRTHRHTFRASDYRLSRTER</sequence>
<gene>
    <name evidence="1" type="ORF">MVEN_01480200</name>
</gene>
<accession>A0A8H6XU57</accession>
<dbReference type="Gene3D" id="1.20.1280.50">
    <property type="match status" value="1"/>
</dbReference>
<dbReference type="AlphaFoldDB" id="A0A8H6XU57"/>
<protein>
    <submittedName>
        <fullName evidence="1">ABC protein</fullName>
    </submittedName>
</protein>
<dbReference type="EMBL" id="JACAZI010000012">
    <property type="protein sequence ID" value="KAF7347252.1"/>
    <property type="molecule type" value="Genomic_DNA"/>
</dbReference>
<keyword evidence="2" id="KW-1185">Reference proteome</keyword>
<dbReference type="Proteomes" id="UP000620124">
    <property type="component" value="Unassembled WGS sequence"/>
</dbReference>
<evidence type="ECO:0000313" key="1">
    <source>
        <dbReference type="EMBL" id="KAF7347252.1"/>
    </source>
</evidence>
<reference evidence="1" key="1">
    <citation type="submission" date="2020-05" db="EMBL/GenBank/DDBJ databases">
        <title>Mycena genomes resolve the evolution of fungal bioluminescence.</title>
        <authorList>
            <person name="Tsai I.J."/>
        </authorList>
    </citation>
    <scope>NUCLEOTIDE SEQUENCE</scope>
    <source>
        <strain evidence="1">CCC161011</strain>
    </source>
</reference>
<comment type="caution">
    <text evidence="1">The sequence shown here is derived from an EMBL/GenBank/DDBJ whole genome shotgun (WGS) entry which is preliminary data.</text>
</comment>
<dbReference type="OrthoDB" id="3365698at2759"/>
<proteinExistence type="predicted"/>
<organism evidence="1 2">
    <name type="scientific">Mycena venus</name>
    <dbReference type="NCBI Taxonomy" id="2733690"/>
    <lineage>
        <taxon>Eukaryota</taxon>
        <taxon>Fungi</taxon>
        <taxon>Dikarya</taxon>
        <taxon>Basidiomycota</taxon>
        <taxon>Agaricomycotina</taxon>
        <taxon>Agaricomycetes</taxon>
        <taxon>Agaricomycetidae</taxon>
        <taxon>Agaricales</taxon>
        <taxon>Marasmiineae</taxon>
        <taxon>Mycenaceae</taxon>
        <taxon>Mycena</taxon>
    </lineage>
</organism>